<accession>X1E2Z8</accession>
<comment type="caution">
    <text evidence="1">The sequence shown here is derived from an EMBL/GenBank/DDBJ whole genome shotgun (WGS) entry which is preliminary data.</text>
</comment>
<reference evidence="1" key="1">
    <citation type="journal article" date="2014" name="Front. Microbiol.">
        <title>High frequency of phylogenetically diverse reductive dehalogenase-homologous genes in deep subseafloor sedimentary metagenomes.</title>
        <authorList>
            <person name="Kawai M."/>
            <person name="Futagami T."/>
            <person name="Toyoda A."/>
            <person name="Takaki Y."/>
            <person name="Nishi S."/>
            <person name="Hori S."/>
            <person name="Arai W."/>
            <person name="Tsubouchi T."/>
            <person name="Morono Y."/>
            <person name="Uchiyama I."/>
            <person name="Ito T."/>
            <person name="Fujiyama A."/>
            <person name="Inagaki F."/>
            <person name="Takami H."/>
        </authorList>
    </citation>
    <scope>NUCLEOTIDE SEQUENCE</scope>
    <source>
        <strain evidence="1">Expedition CK06-06</strain>
    </source>
</reference>
<dbReference type="EMBL" id="BARU01005164">
    <property type="protein sequence ID" value="GAH27641.1"/>
    <property type="molecule type" value="Genomic_DNA"/>
</dbReference>
<name>X1E2Z8_9ZZZZ</name>
<proteinExistence type="predicted"/>
<sequence length="95" mass="10591">MSPRKPNGRLEALYNELEELAARLGLQVVLDRGPFTGGACILEGEELIVLNKSTPLEQRTRLLAEALSRKELSGIYLKPAVRDIIEDYQGMDSSY</sequence>
<organism evidence="1">
    <name type="scientific">marine sediment metagenome</name>
    <dbReference type="NCBI Taxonomy" id="412755"/>
    <lineage>
        <taxon>unclassified sequences</taxon>
        <taxon>metagenomes</taxon>
        <taxon>ecological metagenomes</taxon>
    </lineage>
</organism>
<gene>
    <name evidence="1" type="ORF">S03H2_09979</name>
</gene>
<protein>
    <submittedName>
        <fullName evidence="1">Uncharacterized protein</fullName>
    </submittedName>
</protein>
<evidence type="ECO:0000313" key="1">
    <source>
        <dbReference type="EMBL" id="GAH27641.1"/>
    </source>
</evidence>
<dbReference type="AlphaFoldDB" id="X1E2Z8"/>